<sequence length="152" mass="16219">MPAGPGRPPERDAGRAGNPHAEGRAGAVPDAAARAARRREPPDRGDARRARRPWRGPAAAGRSDRRHHAAARGLQYLARALPGPAHAAPGPDGTHPPGKQRAVRRRSRHRFRDRADTGAGQRLRLLGARLSPPDTTLNDFASWVPTANSGSC</sequence>
<dbReference type="AlphaFoldDB" id="A0A375E4G9"/>
<feature type="compositionally biased region" description="Basic and acidic residues" evidence="1">
    <location>
        <begin position="38"/>
        <end position="48"/>
    </location>
</feature>
<reference evidence="2" key="1">
    <citation type="submission" date="2018-01" db="EMBL/GenBank/DDBJ databases">
        <authorList>
            <person name="Clerissi C."/>
        </authorList>
    </citation>
    <scope>NUCLEOTIDE SEQUENCE</scope>
    <source>
        <strain evidence="2">Cupriavidus taiwanensis STM 8556</strain>
    </source>
</reference>
<comment type="caution">
    <text evidence="2">The sequence shown here is derived from an EMBL/GenBank/DDBJ whole genome shotgun (WGS) entry which is preliminary data.</text>
</comment>
<feature type="compositionally biased region" description="Low complexity" evidence="1">
    <location>
        <begin position="118"/>
        <end position="130"/>
    </location>
</feature>
<dbReference type="EMBL" id="OFTH01000034">
    <property type="protein sequence ID" value="SOZ66049.1"/>
    <property type="molecule type" value="Genomic_DNA"/>
</dbReference>
<gene>
    <name evidence="2" type="ORF">CBM2613_B10083</name>
</gene>
<feature type="region of interest" description="Disordered" evidence="1">
    <location>
        <begin position="1"/>
        <end position="136"/>
    </location>
</feature>
<organism evidence="2">
    <name type="scientific">Cupriavidus taiwanensis</name>
    <dbReference type="NCBI Taxonomy" id="164546"/>
    <lineage>
        <taxon>Bacteria</taxon>
        <taxon>Pseudomonadati</taxon>
        <taxon>Pseudomonadota</taxon>
        <taxon>Betaproteobacteria</taxon>
        <taxon>Burkholderiales</taxon>
        <taxon>Burkholderiaceae</taxon>
        <taxon>Cupriavidus</taxon>
    </lineage>
</organism>
<feature type="compositionally biased region" description="Low complexity" evidence="1">
    <location>
        <begin position="24"/>
        <end position="34"/>
    </location>
</feature>
<proteinExistence type="predicted"/>
<accession>A0A375E4G9</accession>
<name>A0A375E4G9_9BURK</name>
<dbReference type="Proteomes" id="UP000256952">
    <property type="component" value="Chromosome CBM2613_b"/>
</dbReference>
<evidence type="ECO:0000256" key="1">
    <source>
        <dbReference type="SAM" id="MobiDB-lite"/>
    </source>
</evidence>
<evidence type="ECO:0000313" key="2">
    <source>
        <dbReference type="EMBL" id="SOZ66049.1"/>
    </source>
</evidence>
<feature type="compositionally biased region" description="Basic residues" evidence="1">
    <location>
        <begin position="101"/>
        <end position="112"/>
    </location>
</feature>
<protein>
    <submittedName>
        <fullName evidence="2">Uncharacterized protein</fullName>
    </submittedName>
</protein>
<feature type="compositionally biased region" description="Low complexity" evidence="1">
    <location>
        <begin position="80"/>
        <end position="97"/>
    </location>
</feature>